<feature type="active site" evidence="6">
    <location>
        <position position="275"/>
    </location>
</feature>
<dbReference type="EMBL" id="HBHT01019660">
    <property type="protein sequence ID" value="CAD9968359.1"/>
    <property type="molecule type" value="Transcribed_RNA"/>
</dbReference>
<dbReference type="Pfam" id="PF01263">
    <property type="entry name" value="Aldose_epim"/>
    <property type="match status" value="1"/>
</dbReference>
<comment type="catalytic activity">
    <reaction evidence="1">
        <text>alpha-D-glucose 6-phosphate = beta-D-glucose 6-phosphate</text>
        <dbReference type="Rhea" id="RHEA:16249"/>
        <dbReference type="ChEBI" id="CHEBI:58225"/>
        <dbReference type="ChEBI" id="CHEBI:58247"/>
        <dbReference type="EC" id="5.1.3.15"/>
    </reaction>
</comment>
<dbReference type="GO" id="GO:0047938">
    <property type="term" value="F:glucose-6-phosphate 1-epimerase activity"/>
    <property type="evidence" value="ECO:0007669"/>
    <property type="project" value="UniProtKB-UniRule"/>
</dbReference>
<dbReference type="InterPro" id="IPR014718">
    <property type="entry name" value="GH-type_carb-bd"/>
</dbReference>
<evidence type="ECO:0000313" key="8">
    <source>
        <dbReference type="EMBL" id="CAD9968359.1"/>
    </source>
</evidence>
<evidence type="ECO:0000256" key="6">
    <source>
        <dbReference type="PIRSR" id="PIRSR016020-1"/>
    </source>
</evidence>
<name>A0A7S3DQB3_9STRA</name>
<evidence type="ECO:0000256" key="2">
    <source>
        <dbReference type="ARBA" id="ARBA00005866"/>
    </source>
</evidence>
<keyword evidence="4 5" id="KW-0413">Isomerase</keyword>
<dbReference type="PIRSF" id="PIRSF016020">
    <property type="entry name" value="PHexose_mutarotase"/>
    <property type="match status" value="1"/>
</dbReference>
<dbReference type="Gene3D" id="2.70.98.10">
    <property type="match status" value="1"/>
</dbReference>
<dbReference type="EC" id="5.1.3.15" evidence="3 5"/>
<comment type="similarity">
    <text evidence="2 5">Belongs to the glucose-6-phosphate 1-epimerase family.</text>
</comment>
<dbReference type="InterPro" id="IPR025532">
    <property type="entry name" value="G6P_1-epimerase"/>
</dbReference>
<dbReference type="GO" id="GO:0005737">
    <property type="term" value="C:cytoplasm"/>
    <property type="evidence" value="ECO:0007669"/>
    <property type="project" value="TreeGrafter"/>
</dbReference>
<dbReference type="CDD" id="cd09020">
    <property type="entry name" value="D-hex-6-P-epi_like"/>
    <property type="match status" value="1"/>
</dbReference>
<sequence length="302" mass="32215">MSNVVTLTHEASGSVAQVNLFGATVTSFVAQGEEHLFLSPLAKLDGSKAIRGGIPLVFPIFGPSKGDSTMPQHGFARCNYWKHVETKSVGDLATVGVFELLYSRDVTAGCGENNPWHKETATQDGTDVKLTYEVRVEAAELTTTLTIENVGSSSFDFQALQHTYLQVQDSSVVQIQGLGGYAITDKVSGDSGHVQSYEEPVTIAGKEVDAVYVHPDDHPTLHATVAPTRVRVEAAGQVNDQVAPVSCVVWNPAAEKAAAMSDFANDGYKTMVCVEPGLLGHQALLKPGNKASLSQSLLIHHD</sequence>
<feature type="binding site" evidence="7">
    <location>
        <position position="72"/>
    </location>
    <ligand>
        <name>substrate</name>
    </ligand>
</feature>
<dbReference type="PANTHER" id="PTHR11122:SF13">
    <property type="entry name" value="GLUCOSE-6-PHOSPHATE 1-EPIMERASE"/>
    <property type="match status" value="1"/>
</dbReference>
<evidence type="ECO:0000256" key="3">
    <source>
        <dbReference type="ARBA" id="ARBA00012083"/>
    </source>
</evidence>
<evidence type="ECO:0000256" key="4">
    <source>
        <dbReference type="ARBA" id="ARBA00023235"/>
    </source>
</evidence>
<feature type="active site" evidence="6">
    <location>
        <position position="162"/>
    </location>
</feature>
<evidence type="ECO:0000256" key="7">
    <source>
        <dbReference type="PIRSR" id="PIRSR016020-2"/>
    </source>
</evidence>
<dbReference type="InterPro" id="IPR008183">
    <property type="entry name" value="Aldose_1/G6P_1-epimerase"/>
</dbReference>
<evidence type="ECO:0000256" key="5">
    <source>
        <dbReference type="PIRNR" id="PIRNR016020"/>
    </source>
</evidence>
<protein>
    <recommendedName>
        <fullName evidence="3 5">glucose-6-phosphate 1-epimerase</fullName>
        <ecNumber evidence="3 5">5.1.3.15</ecNumber>
    </recommendedName>
</protein>
<accession>A0A7S3DQB3</accession>
<dbReference type="InterPro" id="IPR011013">
    <property type="entry name" value="Gal_mutarotase_sf_dom"/>
</dbReference>
<dbReference type="AlphaFoldDB" id="A0A7S3DQB3"/>
<organism evidence="8">
    <name type="scientific">Entomoneis paludosa</name>
    <dbReference type="NCBI Taxonomy" id="265537"/>
    <lineage>
        <taxon>Eukaryota</taxon>
        <taxon>Sar</taxon>
        <taxon>Stramenopiles</taxon>
        <taxon>Ochrophyta</taxon>
        <taxon>Bacillariophyta</taxon>
        <taxon>Bacillariophyceae</taxon>
        <taxon>Bacillariophycidae</taxon>
        <taxon>Entomoneidaceae</taxon>
        <taxon>Entomoneis</taxon>
    </lineage>
</organism>
<feature type="binding site" evidence="7">
    <location>
        <position position="77"/>
    </location>
    <ligand>
        <name>substrate</name>
    </ligand>
</feature>
<feature type="binding site" evidence="7">
    <location>
        <position position="51"/>
    </location>
    <ligand>
        <name>substrate</name>
    </ligand>
</feature>
<proteinExistence type="inferred from homology"/>
<gene>
    <name evidence="8" type="ORF">APAL1065_LOCUS13185</name>
</gene>
<evidence type="ECO:0000256" key="1">
    <source>
        <dbReference type="ARBA" id="ARBA00001096"/>
    </source>
</evidence>
<dbReference type="PANTHER" id="PTHR11122">
    <property type="entry name" value="APOSPORY-ASSOCIATED PROTEIN C-RELATED"/>
    <property type="match status" value="1"/>
</dbReference>
<dbReference type="GO" id="GO:0005975">
    <property type="term" value="P:carbohydrate metabolic process"/>
    <property type="evidence" value="ECO:0007669"/>
    <property type="project" value="InterPro"/>
</dbReference>
<reference evidence="8" key="1">
    <citation type="submission" date="2021-01" db="EMBL/GenBank/DDBJ databases">
        <authorList>
            <person name="Corre E."/>
            <person name="Pelletier E."/>
            <person name="Niang G."/>
            <person name="Scheremetjew M."/>
            <person name="Finn R."/>
            <person name="Kale V."/>
            <person name="Holt S."/>
            <person name="Cochrane G."/>
            <person name="Meng A."/>
            <person name="Brown T."/>
            <person name="Cohen L."/>
        </authorList>
    </citation>
    <scope>NUCLEOTIDE SEQUENCE</scope>
    <source>
        <strain evidence="8">CCMP125</strain>
    </source>
</reference>
<dbReference type="SUPFAM" id="SSF74650">
    <property type="entry name" value="Galactose mutarotase-like"/>
    <property type="match status" value="1"/>
</dbReference>
<dbReference type="GO" id="GO:0030246">
    <property type="term" value="F:carbohydrate binding"/>
    <property type="evidence" value="ECO:0007669"/>
    <property type="project" value="UniProtKB-UniRule"/>
</dbReference>